<keyword evidence="10" id="KW-0732">Signal</keyword>
<dbReference type="Proteomes" id="UP000623129">
    <property type="component" value="Unassembled WGS sequence"/>
</dbReference>
<organism evidence="11 12">
    <name type="scientific">Carex littledalei</name>
    <dbReference type="NCBI Taxonomy" id="544730"/>
    <lineage>
        <taxon>Eukaryota</taxon>
        <taxon>Viridiplantae</taxon>
        <taxon>Streptophyta</taxon>
        <taxon>Embryophyta</taxon>
        <taxon>Tracheophyta</taxon>
        <taxon>Spermatophyta</taxon>
        <taxon>Magnoliopsida</taxon>
        <taxon>Liliopsida</taxon>
        <taxon>Poales</taxon>
        <taxon>Cyperaceae</taxon>
        <taxon>Cyperoideae</taxon>
        <taxon>Cariceae</taxon>
        <taxon>Carex</taxon>
        <taxon>Carex subgen. Euthyceras</taxon>
    </lineage>
</organism>
<keyword evidence="4 9" id="KW-0808">Transferase</keyword>
<dbReference type="InterPro" id="IPR006001">
    <property type="entry name" value="Therm_gnt_kin"/>
</dbReference>
<comment type="catalytic activity">
    <reaction evidence="8 9">
        <text>D-gluconate + ATP = 6-phospho-D-gluconate + ADP + H(+)</text>
        <dbReference type="Rhea" id="RHEA:19433"/>
        <dbReference type="ChEBI" id="CHEBI:15378"/>
        <dbReference type="ChEBI" id="CHEBI:18391"/>
        <dbReference type="ChEBI" id="CHEBI:30616"/>
        <dbReference type="ChEBI" id="CHEBI:58759"/>
        <dbReference type="ChEBI" id="CHEBI:456216"/>
        <dbReference type="EC" id="2.7.1.12"/>
    </reaction>
</comment>
<keyword evidence="7 9" id="KW-0067">ATP-binding</keyword>
<protein>
    <recommendedName>
        <fullName evidence="3 9">Gluconokinase</fullName>
        <ecNumber evidence="3 9">2.7.1.12</ecNumber>
    </recommendedName>
</protein>
<comment type="similarity">
    <text evidence="2 9">Belongs to the gluconokinase GntK/GntV family.</text>
</comment>
<dbReference type="EMBL" id="SWLB01000021">
    <property type="protein sequence ID" value="KAF3324841.1"/>
    <property type="molecule type" value="Genomic_DNA"/>
</dbReference>
<evidence type="ECO:0000256" key="2">
    <source>
        <dbReference type="ARBA" id="ARBA00008420"/>
    </source>
</evidence>
<dbReference type="GO" id="GO:0005524">
    <property type="term" value="F:ATP binding"/>
    <property type="evidence" value="ECO:0007669"/>
    <property type="project" value="UniProtKB-KW"/>
</dbReference>
<comment type="caution">
    <text evidence="11">The sequence shown here is derived from an EMBL/GenBank/DDBJ whole genome shotgun (WGS) entry which is preliminary data.</text>
</comment>
<reference evidence="11" key="1">
    <citation type="submission" date="2020-01" db="EMBL/GenBank/DDBJ databases">
        <title>Genome sequence of Kobresia littledalei, the first chromosome-level genome in the family Cyperaceae.</title>
        <authorList>
            <person name="Qu G."/>
        </authorList>
    </citation>
    <scope>NUCLEOTIDE SEQUENCE</scope>
    <source>
        <strain evidence="11">C.B.Clarke</strain>
        <tissue evidence="11">Leaf</tissue>
    </source>
</reference>
<keyword evidence="5 9" id="KW-0547">Nucleotide-binding</keyword>
<evidence type="ECO:0000256" key="1">
    <source>
        <dbReference type="ARBA" id="ARBA00004875"/>
    </source>
</evidence>
<dbReference type="GO" id="GO:0005737">
    <property type="term" value="C:cytoplasm"/>
    <property type="evidence" value="ECO:0007669"/>
    <property type="project" value="TreeGrafter"/>
</dbReference>
<feature type="signal peptide" evidence="10">
    <location>
        <begin position="1"/>
        <end position="18"/>
    </location>
</feature>
<evidence type="ECO:0000256" key="7">
    <source>
        <dbReference type="ARBA" id="ARBA00022840"/>
    </source>
</evidence>
<evidence type="ECO:0000256" key="6">
    <source>
        <dbReference type="ARBA" id="ARBA00022777"/>
    </source>
</evidence>
<sequence length="188" mass="21062">MGLSTITGLAIVIMGVSGSGKSTVAESLANAIGCKFVEADDFHPPSNKEKMKSGFPLSDSDRIPWLESLRDAIKENIEHGHNVTLSCSALQKRYREILRSADCDYKPGNYSLCKVKFVCLEAPVEILMERMERRSEEGSHFMPSRLLQSQLDLLQLEKDEAIIRVDATMGLESISEFIIDLLNRNWNL</sequence>
<dbReference type="AlphaFoldDB" id="A0A833QMY6"/>
<evidence type="ECO:0000256" key="10">
    <source>
        <dbReference type="SAM" id="SignalP"/>
    </source>
</evidence>
<dbReference type="CDD" id="cd02021">
    <property type="entry name" value="GntK"/>
    <property type="match status" value="1"/>
</dbReference>
<evidence type="ECO:0000313" key="11">
    <source>
        <dbReference type="EMBL" id="KAF3324841.1"/>
    </source>
</evidence>
<dbReference type="UniPathway" id="UPA00792"/>
<evidence type="ECO:0000256" key="3">
    <source>
        <dbReference type="ARBA" id="ARBA00012054"/>
    </source>
</evidence>
<keyword evidence="6 9" id="KW-0418">Kinase</keyword>
<dbReference type="Pfam" id="PF13671">
    <property type="entry name" value="AAA_33"/>
    <property type="match status" value="1"/>
</dbReference>
<evidence type="ECO:0000256" key="9">
    <source>
        <dbReference type="RuleBase" id="RU363066"/>
    </source>
</evidence>
<feature type="chain" id="PRO_5032289486" description="Gluconokinase" evidence="10">
    <location>
        <begin position="19"/>
        <end position="188"/>
    </location>
</feature>
<dbReference type="EC" id="2.7.1.12" evidence="3 9"/>
<dbReference type="GO" id="GO:0046316">
    <property type="term" value="F:gluconokinase activity"/>
    <property type="evidence" value="ECO:0007669"/>
    <property type="project" value="UniProtKB-EC"/>
</dbReference>
<gene>
    <name evidence="11" type="ORF">FCM35_KLT10998</name>
</gene>
<dbReference type="GO" id="GO:0005975">
    <property type="term" value="P:carbohydrate metabolic process"/>
    <property type="evidence" value="ECO:0007669"/>
    <property type="project" value="InterPro"/>
</dbReference>
<dbReference type="NCBIfam" id="TIGR01313">
    <property type="entry name" value="therm_gnt_kin"/>
    <property type="match status" value="1"/>
</dbReference>
<dbReference type="PANTHER" id="PTHR43442">
    <property type="entry name" value="GLUCONOKINASE-RELATED"/>
    <property type="match status" value="1"/>
</dbReference>
<evidence type="ECO:0000256" key="5">
    <source>
        <dbReference type="ARBA" id="ARBA00022741"/>
    </source>
</evidence>
<proteinExistence type="inferred from homology"/>
<keyword evidence="12" id="KW-1185">Reference proteome</keyword>
<dbReference type="SUPFAM" id="SSF52540">
    <property type="entry name" value="P-loop containing nucleoside triphosphate hydrolases"/>
    <property type="match status" value="1"/>
</dbReference>
<dbReference type="OrthoDB" id="275177at2759"/>
<evidence type="ECO:0000313" key="12">
    <source>
        <dbReference type="Proteomes" id="UP000623129"/>
    </source>
</evidence>
<dbReference type="FunFam" id="3.40.50.300:FF:000522">
    <property type="entry name" value="Gluconokinase"/>
    <property type="match status" value="1"/>
</dbReference>
<evidence type="ECO:0000256" key="4">
    <source>
        <dbReference type="ARBA" id="ARBA00022679"/>
    </source>
</evidence>
<name>A0A833QMY6_9POAL</name>
<evidence type="ECO:0000256" key="8">
    <source>
        <dbReference type="ARBA" id="ARBA00048090"/>
    </source>
</evidence>
<accession>A0A833QMY6</accession>
<dbReference type="PANTHER" id="PTHR43442:SF3">
    <property type="entry name" value="GLUCONOKINASE-RELATED"/>
    <property type="match status" value="1"/>
</dbReference>
<dbReference type="InterPro" id="IPR027417">
    <property type="entry name" value="P-loop_NTPase"/>
</dbReference>
<comment type="pathway">
    <text evidence="1 9">Carbohydrate acid metabolism; D-gluconate degradation.</text>
</comment>
<dbReference type="Gene3D" id="3.40.50.300">
    <property type="entry name" value="P-loop containing nucleotide triphosphate hydrolases"/>
    <property type="match status" value="1"/>
</dbReference>